<evidence type="ECO:0000259" key="2">
    <source>
        <dbReference type="SMART" id="SM00062"/>
    </source>
</evidence>
<dbReference type="InterPro" id="IPR015168">
    <property type="entry name" value="SsuA/THI5"/>
</dbReference>
<dbReference type="AlphaFoldDB" id="A0A2S6HNJ8"/>
<dbReference type="SUPFAM" id="SSF53850">
    <property type="entry name" value="Periplasmic binding protein-like II"/>
    <property type="match status" value="1"/>
</dbReference>
<keyword evidence="4" id="KW-1185">Reference proteome</keyword>
<comment type="caution">
    <text evidence="3">The sequence shown here is derived from an EMBL/GenBank/DDBJ whole genome shotgun (WGS) entry which is preliminary data.</text>
</comment>
<dbReference type="PANTHER" id="PTHR30024">
    <property type="entry name" value="ALIPHATIC SULFONATES-BINDING PROTEIN-RELATED"/>
    <property type="match status" value="1"/>
</dbReference>
<accession>A0A2S6HNJ8</accession>
<evidence type="ECO:0000313" key="3">
    <source>
        <dbReference type="EMBL" id="PPK79093.1"/>
    </source>
</evidence>
<dbReference type="Gene3D" id="3.40.190.10">
    <property type="entry name" value="Periplasmic binding protein-like II"/>
    <property type="match status" value="2"/>
</dbReference>
<proteinExistence type="inferred from homology"/>
<evidence type="ECO:0000313" key="4">
    <source>
        <dbReference type="Proteomes" id="UP000237749"/>
    </source>
</evidence>
<dbReference type="EMBL" id="PTJA01000011">
    <property type="protein sequence ID" value="PPK79093.1"/>
    <property type="molecule type" value="Genomic_DNA"/>
</dbReference>
<dbReference type="SMART" id="SM00062">
    <property type="entry name" value="PBPb"/>
    <property type="match status" value="1"/>
</dbReference>
<feature type="domain" description="Solute-binding protein family 3/N-terminal" evidence="2">
    <location>
        <begin position="40"/>
        <end position="246"/>
    </location>
</feature>
<comment type="similarity">
    <text evidence="1">Belongs to the bacterial solute-binding protein SsuA/TauA family.</text>
</comment>
<dbReference type="InterPro" id="IPR001638">
    <property type="entry name" value="Solute-binding_3/MltF_N"/>
</dbReference>
<protein>
    <submittedName>
        <fullName evidence="3">Sulfonate transport system substrate-binding protein</fullName>
    </submittedName>
</protein>
<gene>
    <name evidence="3" type="ORF">BXY41_11129</name>
</gene>
<organism evidence="3 4">
    <name type="scientific">Lacrimispora xylanisolvens</name>
    <dbReference type="NCBI Taxonomy" id="384636"/>
    <lineage>
        <taxon>Bacteria</taxon>
        <taxon>Bacillati</taxon>
        <taxon>Bacillota</taxon>
        <taxon>Clostridia</taxon>
        <taxon>Lachnospirales</taxon>
        <taxon>Lachnospiraceae</taxon>
        <taxon>Lacrimispora</taxon>
    </lineage>
</organism>
<dbReference type="OrthoDB" id="527543at2"/>
<dbReference type="Proteomes" id="UP000237749">
    <property type="component" value="Unassembled WGS sequence"/>
</dbReference>
<dbReference type="RefSeq" id="WP_104438388.1">
    <property type="nucleotide sequence ID" value="NZ_PTJA01000011.1"/>
</dbReference>
<name>A0A2S6HNJ8_9FIRM</name>
<dbReference type="Pfam" id="PF09084">
    <property type="entry name" value="NMT1"/>
    <property type="match status" value="1"/>
</dbReference>
<evidence type="ECO:0000256" key="1">
    <source>
        <dbReference type="ARBA" id="ARBA00010742"/>
    </source>
</evidence>
<dbReference type="PROSITE" id="PS51257">
    <property type="entry name" value="PROKAR_LIPOPROTEIN"/>
    <property type="match status" value="1"/>
</dbReference>
<sequence length="247" mass="26153">MKQGFRNGLLGVMTALLAVGLTGCKTASSESVPASSEKIHLRYGITGWKNHEALLKAAGLDDFKGYDVEYFVFQGGNLCMEALAADQIDFTGTSEIPPISASMAQNGGNFKIVLINSSSPQNQEVVALEKSGIKSIADLKGKKVGYIKNTTAHYFLNEMLKKEGLSWKDIEPVEITTADGVTALTGGQIDAFASYGNSINASKANGAVTIASAVNILSGNFPFEISDAVLKDEAKVGAIADYFARVQ</sequence>
<reference evidence="3 4" key="1">
    <citation type="submission" date="2018-02" db="EMBL/GenBank/DDBJ databases">
        <title>Genomic Encyclopedia of Archaeal and Bacterial Type Strains, Phase II (KMG-II): from individual species to whole genera.</title>
        <authorList>
            <person name="Goeker M."/>
        </authorList>
    </citation>
    <scope>NUCLEOTIDE SEQUENCE [LARGE SCALE GENOMIC DNA]</scope>
    <source>
        <strain evidence="3 4">DSM 3808</strain>
    </source>
</reference>